<feature type="domain" description="HTH cro/C1-type" evidence="2">
    <location>
        <begin position="10"/>
        <end position="64"/>
    </location>
</feature>
<proteinExistence type="predicted"/>
<sequence length="114" mass="12971">MGNKTLGLLIRKLRKDKGLSLRKLAEKVDISFVNIAHIENGRVVTSEEIIKQLAKALDYDVDKLLAAADSVNEDIKKIIKKMPTAVPDFLRTAKNLTEDEWKDLTDQIKNRKKK</sequence>
<dbReference type="EMBL" id="UINC01063031">
    <property type="protein sequence ID" value="SVB90215.1"/>
    <property type="molecule type" value="Genomic_DNA"/>
</dbReference>
<dbReference type="InterPro" id="IPR050807">
    <property type="entry name" value="TransReg_Diox_bact_type"/>
</dbReference>
<dbReference type="GO" id="GO:0003677">
    <property type="term" value="F:DNA binding"/>
    <property type="evidence" value="ECO:0007669"/>
    <property type="project" value="UniProtKB-KW"/>
</dbReference>
<reference evidence="3" key="1">
    <citation type="submission" date="2018-05" db="EMBL/GenBank/DDBJ databases">
        <authorList>
            <person name="Lanie J.A."/>
            <person name="Ng W.-L."/>
            <person name="Kazmierczak K.M."/>
            <person name="Andrzejewski T.M."/>
            <person name="Davidsen T.M."/>
            <person name="Wayne K.J."/>
            <person name="Tettelin H."/>
            <person name="Glass J.I."/>
            <person name="Rusch D."/>
            <person name="Podicherti R."/>
            <person name="Tsui H.-C.T."/>
            <person name="Winkler M.E."/>
        </authorList>
    </citation>
    <scope>NUCLEOTIDE SEQUENCE</scope>
</reference>
<accession>A0A382HT08</accession>
<keyword evidence="1" id="KW-0238">DNA-binding</keyword>
<gene>
    <name evidence="3" type="ORF">METZ01_LOCUS243069</name>
</gene>
<dbReference type="SMART" id="SM00530">
    <property type="entry name" value="HTH_XRE"/>
    <property type="match status" value="1"/>
</dbReference>
<dbReference type="PROSITE" id="PS50943">
    <property type="entry name" value="HTH_CROC1"/>
    <property type="match status" value="1"/>
</dbReference>
<organism evidence="3">
    <name type="scientific">marine metagenome</name>
    <dbReference type="NCBI Taxonomy" id="408172"/>
    <lineage>
        <taxon>unclassified sequences</taxon>
        <taxon>metagenomes</taxon>
        <taxon>ecological metagenomes</taxon>
    </lineage>
</organism>
<evidence type="ECO:0000256" key="1">
    <source>
        <dbReference type="ARBA" id="ARBA00023125"/>
    </source>
</evidence>
<dbReference type="InterPro" id="IPR001387">
    <property type="entry name" value="Cro/C1-type_HTH"/>
</dbReference>
<dbReference type="PANTHER" id="PTHR46797:SF1">
    <property type="entry name" value="METHYLPHOSPHONATE SYNTHASE"/>
    <property type="match status" value="1"/>
</dbReference>
<protein>
    <recommendedName>
        <fullName evidence="2">HTH cro/C1-type domain-containing protein</fullName>
    </recommendedName>
</protein>
<dbReference type="PANTHER" id="PTHR46797">
    <property type="entry name" value="HTH-TYPE TRANSCRIPTIONAL REGULATOR"/>
    <property type="match status" value="1"/>
</dbReference>
<dbReference type="SUPFAM" id="SSF47413">
    <property type="entry name" value="lambda repressor-like DNA-binding domains"/>
    <property type="match status" value="1"/>
</dbReference>
<evidence type="ECO:0000313" key="3">
    <source>
        <dbReference type="EMBL" id="SVB90215.1"/>
    </source>
</evidence>
<dbReference type="GO" id="GO:0005829">
    <property type="term" value="C:cytosol"/>
    <property type="evidence" value="ECO:0007669"/>
    <property type="project" value="TreeGrafter"/>
</dbReference>
<evidence type="ECO:0000259" key="2">
    <source>
        <dbReference type="PROSITE" id="PS50943"/>
    </source>
</evidence>
<dbReference type="GO" id="GO:0003700">
    <property type="term" value="F:DNA-binding transcription factor activity"/>
    <property type="evidence" value="ECO:0007669"/>
    <property type="project" value="TreeGrafter"/>
</dbReference>
<dbReference type="Gene3D" id="1.10.260.40">
    <property type="entry name" value="lambda repressor-like DNA-binding domains"/>
    <property type="match status" value="1"/>
</dbReference>
<dbReference type="Pfam" id="PF01381">
    <property type="entry name" value="HTH_3"/>
    <property type="match status" value="1"/>
</dbReference>
<name>A0A382HT08_9ZZZZ</name>
<dbReference type="CDD" id="cd00093">
    <property type="entry name" value="HTH_XRE"/>
    <property type="match status" value="1"/>
</dbReference>
<dbReference type="InterPro" id="IPR010982">
    <property type="entry name" value="Lambda_DNA-bd_dom_sf"/>
</dbReference>
<dbReference type="AlphaFoldDB" id="A0A382HT08"/>